<dbReference type="InterPro" id="IPR010982">
    <property type="entry name" value="Lambda_DNA-bd_dom_sf"/>
</dbReference>
<dbReference type="RefSeq" id="WP_264602446.1">
    <property type="nucleotide sequence ID" value="NZ_JAOQNS010000009.1"/>
</dbReference>
<name>A0ABT3HEM8_9HYPH</name>
<keyword evidence="3" id="KW-1185">Reference proteome</keyword>
<dbReference type="SUPFAM" id="SSF47413">
    <property type="entry name" value="lambda repressor-like DNA-binding domains"/>
    <property type="match status" value="1"/>
</dbReference>
<dbReference type="CDD" id="cd00093">
    <property type="entry name" value="HTH_XRE"/>
    <property type="match status" value="1"/>
</dbReference>
<dbReference type="InterPro" id="IPR001387">
    <property type="entry name" value="Cro/C1-type_HTH"/>
</dbReference>
<gene>
    <name evidence="2" type="ORF">M2319_003196</name>
</gene>
<feature type="domain" description="HTH cro/C1-type" evidence="1">
    <location>
        <begin position="17"/>
        <end position="71"/>
    </location>
</feature>
<protein>
    <submittedName>
        <fullName evidence="2">Transcriptional regulator with XRE-family HTH domain</fullName>
    </submittedName>
</protein>
<comment type="caution">
    <text evidence="2">The sequence shown here is derived from an EMBL/GenBank/DDBJ whole genome shotgun (WGS) entry which is preliminary data.</text>
</comment>
<reference evidence="3" key="1">
    <citation type="submission" date="2023-07" db="EMBL/GenBank/DDBJ databases">
        <title>Genome sequencing of Purple Non-Sulfur Bacteria from various extreme environments.</title>
        <authorList>
            <person name="Mayer M."/>
        </authorList>
    </citation>
    <scope>NUCLEOTIDE SEQUENCE [LARGE SCALE GENOMIC DNA]</scope>
    <source>
        <strain evidence="3">DSM 17935</strain>
    </source>
</reference>
<accession>A0ABT3HEM8</accession>
<evidence type="ECO:0000313" key="2">
    <source>
        <dbReference type="EMBL" id="MCW2308847.1"/>
    </source>
</evidence>
<dbReference type="SMART" id="SM00530">
    <property type="entry name" value="HTH_XRE"/>
    <property type="match status" value="1"/>
</dbReference>
<proteinExistence type="predicted"/>
<evidence type="ECO:0000259" key="1">
    <source>
        <dbReference type="PROSITE" id="PS50943"/>
    </source>
</evidence>
<organism evidence="2 3">
    <name type="scientific">Rhodobium gokarnense</name>
    <dbReference type="NCBI Taxonomy" id="364296"/>
    <lineage>
        <taxon>Bacteria</taxon>
        <taxon>Pseudomonadati</taxon>
        <taxon>Pseudomonadota</taxon>
        <taxon>Alphaproteobacteria</taxon>
        <taxon>Hyphomicrobiales</taxon>
        <taxon>Rhodobiaceae</taxon>
        <taxon>Rhodobium</taxon>
    </lineage>
</organism>
<evidence type="ECO:0000313" key="3">
    <source>
        <dbReference type="Proteomes" id="UP001209755"/>
    </source>
</evidence>
<dbReference type="EMBL" id="JAOQNS010000009">
    <property type="protein sequence ID" value="MCW2308847.1"/>
    <property type="molecule type" value="Genomic_DNA"/>
</dbReference>
<dbReference type="Proteomes" id="UP001209755">
    <property type="component" value="Unassembled WGS sequence"/>
</dbReference>
<dbReference type="Pfam" id="PF01381">
    <property type="entry name" value="HTH_3"/>
    <property type="match status" value="1"/>
</dbReference>
<dbReference type="Gene3D" id="1.10.260.40">
    <property type="entry name" value="lambda repressor-like DNA-binding domains"/>
    <property type="match status" value="1"/>
</dbReference>
<sequence length="125" mass="14433">MDDEHISDFDRRLGRRLREARIMRGCTQKDIGAFAGVSFQQIQKNEKGLNQISAERLYRISQRLKLPITYFFEETSLGDGQSAIRIEEITKLVAAVEKLPDGRITTRIRHLVTAINRTWEQQSEG</sequence>
<dbReference type="PROSITE" id="PS50943">
    <property type="entry name" value="HTH_CROC1"/>
    <property type="match status" value="1"/>
</dbReference>